<reference evidence="2 3" key="1">
    <citation type="submission" date="2017-05" db="EMBL/GenBank/DDBJ databases">
        <authorList>
            <person name="Song R."/>
            <person name="Chenine A.L."/>
            <person name="Ruprecht R.M."/>
        </authorList>
    </citation>
    <scope>NUCLEOTIDE SEQUENCE [LARGE SCALE GENOMIC DNA]</scope>
</reference>
<accession>A0A1Y0SVA1</accession>
<gene>
    <name evidence="2" type="ORF">NOXIFER_287</name>
</gene>
<name>A0A1Y0SVA1_9CAUD</name>
<feature type="region of interest" description="Disordered" evidence="1">
    <location>
        <begin position="62"/>
        <end position="91"/>
    </location>
</feature>
<dbReference type="Proteomes" id="UP000224829">
    <property type="component" value="Segment"/>
</dbReference>
<protein>
    <submittedName>
        <fullName evidence="2">Uncharacterized protein</fullName>
    </submittedName>
</protein>
<evidence type="ECO:0000256" key="1">
    <source>
        <dbReference type="SAM" id="MobiDB-lite"/>
    </source>
</evidence>
<dbReference type="EMBL" id="MF063068">
    <property type="protein sequence ID" value="ARV77452.1"/>
    <property type="molecule type" value="Genomic_DNA"/>
</dbReference>
<proteinExistence type="predicted"/>
<organism evidence="2 3">
    <name type="scientific">Pseudomonas phage Noxifer</name>
    <dbReference type="NCBI Taxonomy" id="2006684"/>
    <lineage>
        <taxon>Viruses</taxon>
        <taxon>Duplodnaviria</taxon>
        <taxon>Heunggongvirae</taxon>
        <taxon>Uroviricota</taxon>
        <taxon>Caudoviricetes</taxon>
        <taxon>Chimalliviridae</taxon>
        <taxon>Noxifervirus</taxon>
        <taxon>Noxifervirus noxifer</taxon>
    </lineage>
</organism>
<feature type="compositionally biased region" description="Basic residues" evidence="1">
    <location>
        <begin position="62"/>
        <end position="71"/>
    </location>
</feature>
<sequence length="91" mass="9977">MYSVGILLRWSLPDICRASIWHLLQMSRCSSSHWPLLHRAANPAAGVEITFYRHDQPAAHRIHSAKGRVSTHRAAGDDKGVSPAPGGDVVK</sequence>
<evidence type="ECO:0000313" key="2">
    <source>
        <dbReference type="EMBL" id="ARV77452.1"/>
    </source>
</evidence>
<keyword evidence="3" id="KW-1185">Reference proteome</keyword>
<evidence type="ECO:0000313" key="3">
    <source>
        <dbReference type="Proteomes" id="UP000224829"/>
    </source>
</evidence>